<sequence length="408" mass="46136">MVNVKVGGFPNIHINPNDENPIGEARTRVRRRMKGGTPVSWRWETQQARLIIASDTDDFDETIISHFRQEGFQISYLAYDGNRAAFTNTLQHAADNLELGEHYAIVAYGDAATLALEVAIRPMPKLAALIAYYPPYMPRASTGWPMTLPIQVHLASSQKFGTTLPSFKYENTQDGFAEHDLDEYDKAAATLAWSRSLTVLRRAFSMDDRWDLEAIWDNHTKLEFDTRDASATMKTMVKEPYVNHIPTMTGGIGSKELFRFYEEFFIPNNPESMKLKLLSRTVGVDRVVDEMLVSFRHDREIPWMLPGVPPTNKKVEVILVSVVCIRGGKLYHEHIHWDQATVLVQIGLLDPKYVPDGFKTAEEGREKEVKRLPVCGKEAARKALDEHDGASNELIPDWKTGNASSEST</sequence>
<dbReference type="GO" id="GO:0030638">
    <property type="term" value="P:polyketide metabolic process"/>
    <property type="evidence" value="ECO:0007669"/>
    <property type="project" value="InterPro"/>
</dbReference>
<dbReference type="Gene3D" id="3.10.450.50">
    <property type="match status" value="1"/>
</dbReference>
<name>W2RSZ5_CYPE1</name>
<dbReference type="VEuPathDB" id="FungiDB:HMPREF1541_05803"/>
<reference evidence="2 3" key="1">
    <citation type="submission" date="2013-03" db="EMBL/GenBank/DDBJ databases">
        <title>The Genome Sequence of Phialophora europaea CBS 101466.</title>
        <authorList>
            <consortium name="The Broad Institute Genomics Platform"/>
            <person name="Cuomo C."/>
            <person name="de Hoog S."/>
            <person name="Gorbushina A."/>
            <person name="Walker B."/>
            <person name="Young S.K."/>
            <person name="Zeng Q."/>
            <person name="Gargeya S."/>
            <person name="Fitzgerald M."/>
            <person name="Haas B."/>
            <person name="Abouelleil A."/>
            <person name="Allen A.W."/>
            <person name="Alvarado L."/>
            <person name="Arachchi H.M."/>
            <person name="Berlin A.M."/>
            <person name="Chapman S.B."/>
            <person name="Gainer-Dewar J."/>
            <person name="Goldberg J."/>
            <person name="Griggs A."/>
            <person name="Gujja S."/>
            <person name="Hansen M."/>
            <person name="Howarth C."/>
            <person name="Imamovic A."/>
            <person name="Ireland A."/>
            <person name="Larimer J."/>
            <person name="McCowan C."/>
            <person name="Murphy C."/>
            <person name="Pearson M."/>
            <person name="Poon T.W."/>
            <person name="Priest M."/>
            <person name="Roberts A."/>
            <person name="Saif S."/>
            <person name="Shea T."/>
            <person name="Sisk P."/>
            <person name="Sykes S."/>
            <person name="Wortman J."/>
            <person name="Nusbaum C."/>
            <person name="Birren B."/>
        </authorList>
    </citation>
    <scope>NUCLEOTIDE SEQUENCE [LARGE SCALE GENOMIC DNA]</scope>
    <source>
        <strain evidence="2 3">CBS 101466</strain>
    </source>
</reference>
<protein>
    <recommendedName>
        <fullName evidence="4">SnoaL-like domain-containing protein</fullName>
    </recommendedName>
</protein>
<dbReference type="OrthoDB" id="5440at2759"/>
<dbReference type="GeneID" id="19973142"/>
<organism evidence="2 3">
    <name type="scientific">Cyphellophora europaea (strain CBS 101466)</name>
    <name type="common">Phialophora europaea</name>
    <dbReference type="NCBI Taxonomy" id="1220924"/>
    <lineage>
        <taxon>Eukaryota</taxon>
        <taxon>Fungi</taxon>
        <taxon>Dikarya</taxon>
        <taxon>Ascomycota</taxon>
        <taxon>Pezizomycotina</taxon>
        <taxon>Eurotiomycetes</taxon>
        <taxon>Chaetothyriomycetidae</taxon>
        <taxon>Chaetothyriales</taxon>
        <taxon>Cyphellophoraceae</taxon>
        <taxon>Cyphellophora</taxon>
    </lineage>
</organism>
<dbReference type="STRING" id="1220924.W2RSZ5"/>
<dbReference type="PANTHER" id="PTHR38436:SF3">
    <property type="entry name" value="CARBOXYMETHYLENEBUTENOLIDASE-RELATED"/>
    <property type="match status" value="1"/>
</dbReference>
<gene>
    <name evidence="2" type="ORF">HMPREF1541_05803</name>
</gene>
<dbReference type="InParanoid" id="W2RSZ5"/>
<dbReference type="InterPro" id="IPR009959">
    <property type="entry name" value="Cyclase_SnoaL-like"/>
</dbReference>
<dbReference type="RefSeq" id="XP_008718362.1">
    <property type="nucleotide sequence ID" value="XM_008720140.1"/>
</dbReference>
<dbReference type="Proteomes" id="UP000030752">
    <property type="component" value="Unassembled WGS sequence"/>
</dbReference>
<evidence type="ECO:0000313" key="3">
    <source>
        <dbReference type="Proteomes" id="UP000030752"/>
    </source>
</evidence>
<evidence type="ECO:0000256" key="1">
    <source>
        <dbReference type="SAM" id="MobiDB-lite"/>
    </source>
</evidence>
<dbReference type="eggNOG" id="ENOG502RYJ9">
    <property type="taxonomic scope" value="Eukaryota"/>
</dbReference>
<accession>W2RSZ5</accession>
<proteinExistence type="predicted"/>
<dbReference type="SUPFAM" id="SSF54427">
    <property type="entry name" value="NTF2-like"/>
    <property type="match status" value="1"/>
</dbReference>
<evidence type="ECO:0000313" key="2">
    <source>
        <dbReference type="EMBL" id="ETN39577.1"/>
    </source>
</evidence>
<dbReference type="InterPro" id="IPR032710">
    <property type="entry name" value="NTF2-like_dom_sf"/>
</dbReference>
<evidence type="ECO:0008006" key="4">
    <source>
        <dbReference type="Google" id="ProtNLM"/>
    </source>
</evidence>
<dbReference type="HOGENOM" id="CLU_032662_2_0_1"/>
<dbReference type="EMBL" id="KB822721">
    <property type="protein sequence ID" value="ETN39577.1"/>
    <property type="molecule type" value="Genomic_DNA"/>
</dbReference>
<feature type="region of interest" description="Disordered" evidence="1">
    <location>
        <begin position="382"/>
        <end position="408"/>
    </location>
</feature>
<dbReference type="AlphaFoldDB" id="W2RSZ5"/>
<dbReference type="PANTHER" id="PTHR38436">
    <property type="entry name" value="POLYKETIDE CYCLASE SNOAL-LIKE DOMAIN"/>
    <property type="match status" value="1"/>
</dbReference>
<keyword evidence="3" id="KW-1185">Reference proteome</keyword>